<comment type="caution">
    <text evidence="2">The sequence shown here is derived from an EMBL/GenBank/DDBJ whole genome shotgun (WGS) entry which is preliminary data.</text>
</comment>
<evidence type="ECO:0000313" key="3">
    <source>
        <dbReference type="Proteomes" id="UP000659344"/>
    </source>
</evidence>
<keyword evidence="3" id="KW-1185">Reference proteome</keyword>
<proteinExistence type="predicted"/>
<gene>
    <name evidence="2" type="ORF">GCM10008013_37070</name>
</gene>
<sequence length="207" mass="24298">MKKYKCFINFEKEEQWLNEMAKQGYQLVKKSSSSLYRFQSANPDNTTIKIDYRTFKKQEDFVDYCTLFEDSGWEHIAGTKNSGAQYFRKINENGSEDIFSDADSKAGRYQRLSQMWLALATCFIPIFVALVSTNTIDGKALLNPKLLYYTPGLWDKVGVHFWRSFLFETPFVIIRGYLWAFFPVLIVLYLIFALKANKQYRKTQVNK</sequence>
<name>A0ABQ1YPX9_9BACL</name>
<dbReference type="Proteomes" id="UP000659344">
    <property type="component" value="Unassembled WGS sequence"/>
</dbReference>
<feature type="transmembrane region" description="Helical" evidence="1">
    <location>
        <begin position="115"/>
        <end position="136"/>
    </location>
</feature>
<evidence type="ECO:0000313" key="2">
    <source>
        <dbReference type="EMBL" id="GGH32565.1"/>
    </source>
</evidence>
<protein>
    <recommendedName>
        <fullName evidence="4">DUF2812 domain-containing protein</fullName>
    </recommendedName>
</protein>
<evidence type="ECO:0008006" key="4">
    <source>
        <dbReference type="Google" id="ProtNLM"/>
    </source>
</evidence>
<keyword evidence="1" id="KW-0472">Membrane</keyword>
<reference evidence="3" key="1">
    <citation type="journal article" date="2019" name="Int. J. Syst. Evol. Microbiol.">
        <title>The Global Catalogue of Microorganisms (GCM) 10K type strain sequencing project: providing services to taxonomists for standard genome sequencing and annotation.</title>
        <authorList>
            <consortium name="The Broad Institute Genomics Platform"/>
            <consortium name="The Broad Institute Genome Sequencing Center for Infectious Disease"/>
            <person name="Wu L."/>
            <person name="Ma J."/>
        </authorList>
    </citation>
    <scope>NUCLEOTIDE SEQUENCE [LARGE SCALE GENOMIC DNA]</scope>
    <source>
        <strain evidence="3">CGMCC 1.12769</strain>
    </source>
</reference>
<organism evidence="2 3">
    <name type="scientific">Paenibacillus segetis</name>
    <dbReference type="NCBI Taxonomy" id="1325360"/>
    <lineage>
        <taxon>Bacteria</taxon>
        <taxon>Bacillati</taxon>
        <taxon>Bacillota</taxon>
        <taxon>Bacilli</taxon>
        <taxon>Bacillales</taxon>
        <taxon>Paenibacillaceae</taxon>
        <taxon>Paenibacillus</taxon>
    </lineage>
</organism>
<keyword evidence="1" id="KW-0812">Transmembrane</keyword>
<dbReference type="InterPro" id="IPR021359">
    <property type="entry name" value="DUF2812"/>
</dbReference>
<dbReference type="EMBL" id="BMFT01000002">
    <property type="protein sequence ID" value="GGH32565.1"/>
    <property type="molecule type" value="Genomic_DNA"/>
</dbReference>
<keyword evidence="1" id="KW-1133">Transmembrane helix</keyword>
<evidence type="ECO:0000256" key="1">
    <source>
        <dbReference type="SAM" id="Phobius"/>
    </source>
</evidence>
<feature type="transmembrane region" description="Helical" evidence="1">
    <location>
        <begin position="172"/>
        <end position="194"/>
    </location>
</feature>
<dbReference type="RefSeq" id="WP_188541327.1">
    <property type="nucleotide sequence ID" value="NZ_BMFT01000002.1"/>
</dbReference>
<accession>A0ABQ1YPX9</accession>
<dbReference type="Pfam" id="PF11193">
    <property type="entry name" value="DUF2812"/>
    <property type="match status" value="1"/>
</dbReference>